<name>A0A450SG30_9GAMM</name>
<feature type="domain" description="NAD-dependent epimerase/dehydratase" evidence="1">
    <location>
        <begin position="4"/>
        <end position="214"/>
    </location>
</feature>
<dbReference type="InterPro" id="IPR001509">
    <property type="entry name" value="Epimerase_deHydtase"/>
</dbReference>
<gene>
    <name evidence="2" type="ORF">BECKDK2373C_GA0170839_103326</name>
</gene>
<dbReference type="EMBL" id="CAADEY010000033">
    <property type="protein sequence ID" value="VFJ51946.1"/>
    <property type="molecule type" value="Genomic_DNA"/>
</dbReference>
<dbReference type="SUPFAM" id="SSF51735">
    <property type="entry name" value="NAD(P)-binding Rossmann-fold domains"/>
    <property type="match status" value="1"/>
</dbReference>
<dbReference type="PANTHER" id="PTHR12126">
    <property type="entry name" value="NADH-UBIQUINONE OXIDOREDUCTASE 39 KDA SUBUNIT-RELATED"/>
    <property type="match status" value="1"/>
</dbReference>
<organism evidence="2">
    <name type="scientific">Candidatus Kentrum sp. DK</name>
    <dbReference type="NCBI Taxonomy" id="2126562"/>
    <lineage>
        <taxon>Bacteria</taxon>
        <taxon>Pseudomonadati</taxon>
        <taxon>Pseudomonadota</taxon>
        <taxon>Gammaproteobacteria</taxon>
        <taxon>Candidatus Kentrum</taxon>
    </lineage>
</organism>
<dbReference type="PANTHER" id="PTHR12126:SF11">
    <property type="entry name" value="NADH DEHYDROGENASE [UBIQUINONE] 1 ALPHA SUBCOMPLEX SUBUNIT 9, MITOCHONDRIAL"/>
    <property type="match status" value="1"/>
</dbReference>
<sequence>MKVAIIGGTGYVGSYLVDALLSHGHHPILLVRPGSSRKVGQADRCTLVSGDVKNEDTVRELVAQAEAVIYNVGILREFPQRDITFKDLQYKGACHAMHAALDSGVERFLLTSANGARMYGTAYQHTKYLAEKCLLASKLAGTVFRPSVIFGPPPNGCSEFATRLVHEMIKPIIPAPLFFDGFVPFGAGSFPLAPIHARDVAEIYVRALEDSATVRQTYSLCGPDRLAWHDIIRTIAQAVGRDKWMVPTSVALLKVVAAAFEDRDRFPITRDQLTMLMEGNVCDSSEVFEKFGITPMRFNEQNLSYLHGRA</sequence>
<evidence type="ECO:0000259" key="1">
    <source>
        <dbReference type="Pfam" id="PF01370"/>
    </source>
</evidence>
<reference evidence="2" key="1">
    <citation type="submission" date="2019-02" db="EMBL/GenBank/DDBJ databases">
        <authorList>
            <person name="Gruber-Vodicka R. H."/>
            <person name="Seah K. B. B."/>
        </authorList>
    </citation>
    <scope>NUCLEOTIDE SEQUENCE</scope>
    <source>
        <strain evidence="2">BECK_DK161</strain>
    </source>
</reference>
<dbReference type="GO" id="GO:0044877">
    <property type="term" value="F:protein-containing complex binding"/>
    <property type="evidence" value="ECO:0007669"/>
    <property type="project" value="TreeGrafter"/>
</dbReference>
<accession>A0A450SG30</accession>
<protein>
    <submittedName>
        <fullName evidence="2">NADH dehydrogenase</fullName>
    </submittedName>
</protein>
<proteinExistence type="predicted"/>
<dbReference type="AlphaFoldDB" id="A0A450SG30"/>
<evidence type="ECO:0000313" key="2">
    <source>
        <dbReference type="EMBL" id="VFJ51946.1"/>
    </source>
</evidence>
<dbReference type="Gene3D" id="3.40.50.720">
    <property type="entry name" value="NAD(P)-binding Rossmann-like Domain"/>
    <property type="match status" value="1"/>
</dbReference>
<dbReference type="Pfam" id="PF01370">
    <property type="entry name" value="Epimerase"/>
    <property type="match status" value="1"/>
</dbReference>
<dbReference type="InterPro" id="IPR036291">
    <property type="entry name" value="NAD(P)-bd_dom_sf"/>
</dbReference>
<dbReference type="InterPro" id="IPR051207">
    <property type="entry name" value="ComplexI_NDUFA9_subunit"/>
</dbReference>